<dbReference type="SUPFAM" id="SSF52833">
    <property type="entry name" value="Thioredoxin-like"/>
    <property type="match status" value="1"/>
</dbReference>
<dbReference type="Pfam" id="PF05988">
    <property type="entry name" value="DUF899"/>
    <property type="match status" value="1"/>
</dbReference>
<dbReference type="InterPro" id="IPR036249">
    <property type="entry name" value="Thioredoxin-like_sf"/>
</dbReference>
<reference evidence="1 2" key="1">
    <citation type="submission" date="2018-08" db="EMBL/GenBank/DDBJ databases">
        <title>Complete genome sequence of type strain Thalassospira indica MCCC 1A01103T, isolated from isolated from deep seawater of the Indian Ocean.</title>
        <authorList>
            <person name="Liu Y."/>
        </authorList>
    </citation>
    <scope>NUCLEOTIDE SEQUENCE [LARGE SCALE GENOMIC DNA]</scope>
    <source>
        <strain evidence="1 2">PB8BT</strain>
    </source>
</reference>
<dbReference type="RefSeq" id="WP_064790033.1">
    <property type="nucleotide sequence ID" value="NZ_CP031555.1"/>
</dbReference>
<dbReference type="EMBL" id="CP031555">
    <property type="protein sequence ID" value="AXO14403.1"/>
    <property type="molecule type" value="Genomic_DNA"/>
</dbReference>
<organism evidence="1 2">
    <name type="scientific">Thalassospira indica</name>
    <dbReference type="NCBI Taxonomy" id="1891279"/>
    <lineage>
        <taxon>Bacteria</taxon>
        <taxon>Pseudomonadati</taxon>
        <taxon>Pseudomonadota</taxon>
        <taxon>Alphaproteobacteria</taxon>
        <taxon>Rhodospirillales</taxon>
        <taxon>Thalassospiraceae</taxon>
        <taxon>Thalassospira</taxon>
    </lineage>
</organism>
<protein>
    <submittedName>
        <fullName evidence="1">DUF899 domain-containing protein</fullName>
    </submittedName>
</protein>
<evidence type="ECO:0000313" key="1">
    <source>
        <dbReference type="EMBL" id="AXO14403.1"/>
    </source>
</evidence>
<proteinExistence type="predicted"/>
<keyword evidence="2" id="KW-1185">Reference proteome</keyword>
<dbReference type="Proteomes" id="UP000256971">
    <property type="component" value="Chromosome"/>
</dbReference>
<dbReference type="InterPro" id="IPR010296">
    <property type="entry name" value="DUF899_thioredox"/>
</dbReference>
<sequence>MTRPQIVSRAEWLEARKAHLKREKHHMRAWDRLCEERRALPWVKVDKEYEFDTPTGKKSLGELFDGRSQMIVYHFMFGPGWQEGCDGCSFLADHFDGANLHLRHHDVTLIVVSRAPLAEFLPFKKRMNWHFPWVSSHGSDFNYDFDASFRPDDVEAGKTTYNFAPYSGKMEDLHGISVFYRDPDTNEIFHTYSSYSRGGDPLIGAHAFLDLTPFGRNENGTMSWVKLHDQYEDHKTAGACCH</sequence>
<gene>
    <name evidence="1" type="ORF">DY252_09345</name>
</gene>
<name>A0ABM6XXN8_9PROT</name>
<accession>A0ABM6XXN8</accession>
<evidence type="ECO:0000313" key="2">
    <source>
        <dbReference type="Proteomes" id="UP000256971"/>
    </source>
</evidence>